<comment type="caution">
    <text evidence="5">The sequence shown here is derived from an EMBL/GenBank/DDBJ whole genome shotgun (WGS) entry which is preliminary data.</text>
</comment>
<dbReference type="RefSeq" id="WP_065399233.1">
    <property type="nucleotide sequence ID" value="NZ_CP033811.1"/>
</dbReference>
<dbReference type="OrthoDB" id="1274166at2"/>
<proteinExistence type="predicted"/>
<name>A0A1B8ZUJ1_9FLAO</name>
<dbReference type="AlphaFoldDB" id="A0A1B8ZUJ1"/>
<reference evidence="6 8" key="3">
    <citation type="submission" date="2018-12" db="EMBL/GenBank/DDBJ databases">
        <title>Draft Genome Sequence of Chryseobacterium arthrosphaerae strain ED882-96 Isolated from the Blood of a Patient with Liver Cirrhosis in Taiwan.</title>
        <authorList>
            <person name="Lin J.-N."/>
            <person name="Lai C.-H."/>
            <person name="Yang C.-H."/>
            <person name="Huang Y.-H."/>
        </authorList>
    </citation>
    <scope>NUCLEOTIDE SEQUENCE [LARGE SCALE GENOMIC DNA]</scope>
    <source>
        <strain evidence="6 8">ED882-96</strain>
    </source>
</reference>
<keyword evidence="9" id="KW-1185">Reference proteome</keyword>
<evidence type="ECO:0000256" key="2">
    <source>
        <dbReference type="SAM" id="Coils"/>
    </source>
</evidence>
<keyword evidence="2" id="KW-0175">Coiled coil</keyword>
<organism evidence="5 7">
    <name type="scientific">Chryseobacterium arthrosphaerae</name>
    <dbReference type="NCBI Taxonomy" id="651561"/>
    <lineage>
        <taxon>Bacteria</taxon>
        <taxon>Pseudomonadati</taxon>
        <taxon>Bacteroidota</taxon>
        <taxon>Flavobacteriia</taxon>
        <taxon>Flavobacteriales</taxon>
        <taxon>Weeksellaceae</taxon>
        <taxon>Chryseobacterium group</taxon>
        <taxon>Chryseobacterium</taxon>
    </lineage>
</organism>
<keyword evidence="1" id="KW-0238">DNA-binding</keyword>
<dbReference type="SUPFAM" id="SSF47413">
    <property type="entry name" value="lambda repressor-like DNA-binding domains"/>
    <property type="match status" value="1"/>
</dbReference>
<evidence type="ECO:0000313" key="9">
    <source>
        <dbReference type="Proteomes" id="UP001350005"/>
    </source>
</evidence>
<dbReference type="PANTHER" id="PTHR46558">
    <property type="entry name" value="TRACRIPTIONAL REGULATORY PROTEIN-RELATED-RELATED"/>
    <property type="match status" value="1"/>
</dbReference>
<dbReference type="PROSITE" id="PS50943">
    <property type="entry name" value="HTH_CROC1"/>
    <property type="match status" value="1"/>
</dbReference>
<dbReference type="InterPro" id="IPR010982">
    <property type="entry name" value="Lambda_DNA-bd_dom_sf"/>
</dbReference>
<feature type="domain" description="HTH cro/C1-type" evidence="3">
    <location>
        <begin position="6"/>
        <end position="60"/>
    </location>
</feature>
<dbReference type="EMBL" id="RYFC01000001">
    <property type="protein sequence ID" value="RTZ49860.1"/>
    <property type="molecule type" value="Genomic_DNA"/>
</dbReference>
<dbReference type="EMBL" id="MAYG01000001">
    <property type="protein sequence ID" value="OCA75263.1"/>
    <property type="molecule type" value="Genomic_DNA"/>
</dbReference>
<dbReference type="Proteomes" id="UP000276953">
    <property type="component" value="Unassembled WGS sequence"/>
</dbReference>
<dbReference type="Proteomes" id="UP000093432">
    <property type="component" value="Unassembled WGS sequence"/>
</dbReference>
<protein>
    <submittedName>
        <fullName evidence="4 5">Transcriptional regulator</fullName>
    </submittedName>
    <submittedName>
        <fullName evidence="6">XRE family transcriptional regulator</fullName>
    </submittedName>
</protein>
<reference evidence="5" key="1">
    <citation type="submission" date="2016-07" db="EMBL/GenBank/DDBJ databases">
        <authorList>
            <person name="Jeong J.-J."/>
            <person name="Kim D.W."/>
            <person name="Sang M.K."/>
            <person name="Choi I.-G."/>
            <person name="Kim K.D."/>
        </authorList>
    </citation>
    <scope>NUCLEOTIDE SEQUENCE</scope>
    <source>
        <strain evidence="5">CC-VM-7</strain>
    </source>
</reference>
<gene>
    <name evidence="5" type="ORF">BBI00_13380</name>
    <name evidence="6" type="ORF">EJ377_06665</name>
    <name evidence="4" type="ORF">V2E39_10465</name>
</gene>
<evidence type="ECO:0000256" key="1">
    <source>
        <dbReference type="ARBA" id="ARBA00023125"/>
    </source>
</evidence>
<reference evidence="7" key="2">
    <citation type="submission" date="2016-07" db="EMBL/GenBank/DDBJ databases">
        <authorList>
            <person name="Florea S."/>
            <person name="Webb J.S."/>
            <person name="Jaromczyk J."/>
            <person name="Schardl C.L."/>
        </authorList>
    </citation>
    <scope>NUCLEOTIDE SEQUENCE [LARGE SCALE GENOMIC DNA]</scope>
    <source>
        <strain evidence="7">CC-VM-7</strain>
    </source>
</reference>
<evidence type="ECO:0000313" key="7">
    <source>
        <dbReference type="Proteomes" id="UP000093432"/>
    </source>
</evidence>
<reference evidence="4 9" key="4">
    <citation type="submission" date="2024-01" db="EMBL/GenBank/DDBJ databases">
        <title>Whole genome of Chryseobacterium arthrosphaerae NNCa 2741.</title>
        <authorList>
            <person name="Boriskina E.V."/>
            <person name="Gordinskaya N.A."/>
            <person name="Kropotov V.S."/>
            <person name="Alekseeva A.E."/>
            <person name="Makhova M.A."/>
            <person name="Kryazhev D.V."/>
            <person name="Shkurkina I.S."/>
        </authorList>
    </citation>
    <scope>NUCLEOTIDE SEQUENCE [LARGE SCALE GENOMIC DNA]</scope>
    <source>
        <strain evidence="4 9">NNCa 2741</strain>
    </source>
</reference>
<dbReference type="Pfam" id="PF01381">
    <property type="entry name" value="HTH_3"/>
    <property type="match status" value="1"/>
</dbReference>
<evidence type="ECO:0000313" key="8">
    <source>
        <dbReference type="Proteomes" id="UP000276953"/>
    </source>
</evidence>
<evidence type="ECO:0000313" key="5">
    <source>
        <dbReference type="EMBL" id="OCA75263.1"/>
    </source>
</evidence>
<dbReference type="Proteomes" id="UP001350005">
    <property type="component" value="Unassembled WGS sequence"/>
</dbReference>
<feature type="coiled-coil region" evidence="2">
    <location>
        <begin position="101"/>
        <end position="128"/>
    </location>
</feature>
<sequence>MQKEKLRLIRKQKGYTQQQVADYIATDVSNYSRKESGDVRIVQDEWDKLARFFEVPVEDIYEEETAAVVVNNDHPVFNDKSTSAGLITTQNNYDNIPGAIIENLQNYIALLKEENERLKEELKNSQTPSKARK</sequence>
<dbReference type="InterPro" id="IPR001387">
    <property type="entry name" value="Cro/C1-type_HTH"/>
</dbReference>
<dbReference type="SMART" id="SM00530">
    <property type="entry name" value="HTH_XRE"/>
    <property type="match status" value="1"/>
</dbReference>
<dbReference type="GeneID" id="78303055"/>
<dbReference type="KEGG" id="carh:EGY05_17900"/>
<dbReference type="PANTHER" id="PTHR46558:SF4">
    <property type="entry name" value="DNA-BIDING PHAGE PROTEIN"/>
    <property type="match status" value="1"/>
</dbReference>
<evidence type="ECO:0000313" key="6">
    <source>
        <dbReference type="EMBL" id="RTZ49860.1"/>
    </source>
</evidence>
<accession>A0A1B8ZUJ1</accession>
<dbReference type="GO" id="GO:0003677">
    <property type="term" value="F:DNA binding"/>
    <property type="evidence" value="ECO:0007669"/>
    <property type="project" value="UniProtKB-KW"/>
</dbReference>
<evidence type="ECO:0000313" key="4">
    <source>
        <dbReference type="EMBL" id="MEE6127806.1"/>
    </source>
</evidence>
<dbReference type="CDD" id="cd00093">
    <property type="entry name" value="HTH_XRE"/>
    <property type="match status" value="1"/>
</dbReference>
<dbReference type="EMBL" id="JAZGJU010000019">
    <property type="protein sequence ID" value="MEE6127806.1"/>
    <property type="molecule type" value="Genomic_DNA"/>
</dbReference>
<evidence type="ECO:0000259" key="3">
    <source>
        <dbReference type="PROSITE" id="PS50943"/>
    </source>
</evidence>
<dbReference type="Gene3D" id="1.10.260.40">
    <property type="entry name" value="lambda repressor-like DNA-binding domains"/>
    <property type="match status" value="1"/>
</dbReference>